<dbReference type="AlphaFoldDB" id="A0A7X9XAB7"/>
<protein>
    <submittedName>
        <fullName evidence="2">Sulfatase-like hydrolase/transferase</fullName>
    </submittedName>
</protein>
<dbReference type="Gene3D" id="3.40.720.10">
    <property type="entry name" value="Alkaline Phosphatase, subunit A"/>
    <property type="match status" value="1"/>
</dbReference>
<keyword evidence="2" id="KW-0808">Transferase</keyword>
<organism evidence="2 3">
    <name type="scientific">Flammeovirga aprica JL-4</name>
    <dbReference type="NCBI Taxonomy" id="694437"/>
    <lineage>
        <taxon>Bacteria</taxon>
        <taxon>Pseudomonadati</taxon>
        <taxon>Bacteroidota</taxon>
        <taxon>Cytophagia</taxon>
        <taxon>Cytophagales</taxon>
        <taxon>Flammeovirgaceae</taxon>
        <taxon>Flammeovirga</taxon>
    </lineage>
</organism>
<reference evidence="2 3" key="1">
    <citation type="submission" date="2020-04" db="EMBL/GenBank/DDBJ databases">
        <title>Flammeovirga sp. SR4, a novel species isolated from seawater.</title>
        <authorList>
            <person name="Wang X."/>
        </authorList>
    </citation>
    <scope>NUCLEOTIDE SEQUENCE [LARGE SCALE GENOMIC DNA]</scope>
    <source>
        <strain evidence="2 3">ATCC 23126</strain>
    </source>
</reference>
<dbReference type="SUPFAM" id="SSF53649">
    <property type="entry name" value="Alkaline phosphatase-like"/>
    <property type="match status" value="1"/>
</dbReference>
<sequence length="267" mass="30603">MLMINANKIVGDYDIVLITLDTLRYDVSQQLFENGKLPQLQKYLPASGWEKRHAPGSFTYASHHAIFSGFFPTPIEEPKQERLFATQFAGSETSLSNTFTFEEASIIEGLKAKNYHTACIGGVGFFNKRTALSRVFPSMFDESHWEDRLGVTSPFSTKYQFEKAREIVQQHQKNRLFLFINISAIHQPNYFYEKGATKDSIVSHAKALEYVDSQWNILMDAFKDRPTLFLLMGDHGTAYGEDGYHGHRLAHEVVWNVPYAEFLINKK</sequence>
<dbReference type="InterPro" id="IPR047838">
    <property type="entry name" value="STM4013-like"/>
</dbReference>
<accession>A0A7X9XAB7</accession>
<dbReference type="InterPro" id="IPR000917">
    <property type="entry name" value="Sulfatase_N"/>
</dbReference>
<dbReference type="InterPro" id="IPR017850">
    <property type="entry name" value="Alkaline_phosphatase_core_sf"/>
</dbReference>
<dbReference type="GO" id="GO:0016787">
    <property type="term" value="F:hydrolase activity"/>
    <property type="evidence" value="ECO:0007669"/>
    <property type="project" value="UniProtKB-KW"/>
</dbReference>
<proteinExistence type="predicted"/>
<dbReference type="Proteomes" id="UP000576082">
    <property type="component" value="Unassembled WGS sequence"/>
</dbReference>
<name>A0A7X9XAB7_9BACT</name>
<dbReference type="Pfam" id="PF00884">
    <property type="entry name" value="Sulfatase"/>
    <property type="match status" value="1"/>
</dbReference>
<evidence type="ECO:0000313" key="2">
    <source>
        <dbReference type="EMBL" id="NME69448.1"/>
    </source>
</evidence>
<dbReference type="NCBIfam" id="NF038075">
    <property type="entry name" value="fam_STM4013"/>
    <property type="match status" value="1"/>
</dbReference>
<feature type="domain" description="Sulfatase N-terminal" evidence="1">
    <location>
        <begin position="14"/>
        <end position="252"/>
    </location>
</feature>
<keyword evidence="2" id="KW-0378">Hydrolase</keyword>
<evidence type="ECO:0000313" key="3">
    <source>
        <dbReference type="Proteomes" id="UP000576082"/>
    </source>
</evidence>
<evidence type="ECO:0000259" key="1">
    <source>
        <dbReference type="Pfam" id="PF00884"/>
    </source>
</evidence>
<dbReference type="GO" id="GO:0016740">
    <property type="term" value="F:transferase activity"/>
    <property type="evidence" value="ECO:0007669"/>
    <property type="project" value="UniProtKB-KW"/>
</dbReference>
<comment type="caution">
    <text evidence="2">The sequence shown here is derived from an EMBL/GenBank/DDBJ whole genome shotgun (WGS) entry which is preliminary data.</text>
</comment>
<gene>
    <name evidence="2" type="ORF">HHU12_15840</name>
</gene>
<keyword evidence="3" id="KW-1185">Reference proteome</keyword>
<dbReference type="EMBL" id="JABANE010000041">
    <property type="protein sequence ID" value="NME69448.1"/>
    <property type="molecule type" value="Genomic_DNA"/>
</dbReference>